<proteinExistence type="inferred from homology"/>
<dbReference type="PANTHER" id="PTHR23316">
    <property type="entry name" value="IMPORTIN ALPHA"/>
    <property type="match status" value="1"/>
</dbReference>
<dbReference type="InParanoid" id="F2UBQ0"/>
<dbReference type="Gene3D" id="1.25.10.10">
    <property type="entry name" value="Leucine-rich Repeat Variant"/>
    <property type="match status" value="1"/>
</dbReference>
<keyword evidence="2" id="KW-0813">Transport</keyword>
<name>F2UBQ0_SALR5</name>
<dbReference type="InterPro" id="IPR000225">
    <property type="entry name" value="Armadillo"/>
</dbReference>
<keyword evidence="6" id="KW-1185">Reference proteome</keyword>
<reference evidence="5" key="1">
    <citation type="submission" date="2009-08" db="EMBL/GenBank/DDBJ databases">
        <title>Annotation of Salpingoeca rosetta.</title>
        <authorList>
            <consortium name="The Broad Institute Genome Sequencing Platform"/>
            <person name="Russ C."/>
            <person name="Cuomo C."/>
            <person name="Burger G."/>
            <person name="Gray M.W."/>
            <person name="Holland P.W.H."/>
            <person name="King N."/>
            <person name="Lang F.B.F."/>
            <person name="Roger A.J."/>
            <person name="Ruiz-Trillo I."/>
            <person name="Young S.K."/>
            <person name="Zeng Q."/>
            <person name="Gargeya S."/>
            <person name="Alvarado L."/>
            <person name="Berlin A."/>
            <person name="Chapman S.B."/>
            <person name="Chen Z."/>
            <person name="Freedman E."/>
            <person name="Gellesch M."/>
            <person name="Goldberg J."/>
            <person name="Griggs A."/>
            <person name="Gujja S."/>
            <person name="Heilman E."/>
            <person name="Heiman D."/>
            <person name="Howarth C."/>
            <person name="Mehta T."/>
            <person name="Neiman D."/>
            <person name="Pearson M."/>
            <person name="Roberts A."/>
            <person name="Saif S."/>
            <person name="Shea T."/>
            <person name="Shenoy N."/>
            <person name="Sisk P."/>
            <person name="Stolte C."/>
            <person name="Sykes S."/>
            <person name="White J."/>
            <person name="Yandava C."/>
            <person name="Haas B."/>
            <person name="Nusbaum C."/>
            <person name="Birren B."/>
        </authorList>
    </citation>
    <scope>NUCLEOTIDE SEQUENCE [LARGE SCALE GENOMIC DNA]</scope>
    <source>
        <strain evidence="5">ATCC 50818</strain>
    </source>
</reference>
<dbReference type="SMART" id="SM00185">
    <property type="entry name" value="ARM"/>
    <property type="match status" value="7"/>
</dbReference>
<dbReference type="InterPro" id="IPR016024">
    <property type="entry name" value="ARM-type_fold"/>
</dbReference>
<evidence type="ECO:0000313" key="5">
    <source>
        <dbReference type="EMBL" id="EGD73916.1"/>
    </source>
</evidence>
<evidence type="ECO:0000256" key="2">
    <source>
        <dbReference type="ARBA" id="ARBA00022448"/>
    </source>
</evidence>
<dbReference type="AlphaFoldDB" id="F2UBQ0"/>
<dbReference type="InterPro" id="IPR011989">
    <property type="entry name" value="ARM-like"/>
</dbReference>
<organism evidence="6">
    <name type="scientific">Salpingoeca rosetta (strain ATCC 50818 / BSB-021)</name>
    <dbReference type="NCBI Taxonomy" id="946362"/>
    <lineage>
        <taxon>Eukaryota</taxon>
        <taxon>Choanoflagellata</taxon>
        <taxon>Craspedida</taxon>
        <taxon>Salpingoecidae</taxon>
        <taxon>Salpingoeca</taxon>
    </lineage>
</organism>
<evidence type="ECO:0000256" key="3">
    <source>
        <dbReference type="ARBA" id="ARBA00022927"/>
    </source>
</evidence>
<dbReference type="OrthoDB" id="29145at2759"/>
<dbReference type="Pfam" id="PF00514">
    <property type="entry name" value="Arm"/>
    <property type="match status" value="6"/>
</dbReference>
<dbReference type="EMBL" id="GL832967">
    <property type="protein sequence ID" value="EGD73916.1"/>
    <property type="molecule type" value="Genomic_DNA"/>
</dbReference>
<dbReference type="Proteomes" id="UP000007799">
    <property type="component" value="Unassembled WGS sequence"/>
</dbReference>
<evidence type="ECO:0000256" key="4">
    <source>
        <dbReference type="PROSITE-ProRule" id="PRU00259"/>
    </source>
</evidence>
<sequence length="573" mass="62128">MTDAVEKRVQACATELKTMTVDVSGLKRQLGTLRSQLFKVEMLRARRRVRAAALAVASAPDDEAADKALDSMTRSMQELELTRKSGARFDMYKNRGRGKQATQERLQATLAGLSNLREKRWSEERGIRLPRARPSPTKMPVTAPIPGQPPALPPLGDLQDIPNLNFVAANLKSSNPATLLEEVRRLRKALSREAQPPIDEVIQSGAVPYLVHLLVHDNATIQFEAAWALTNIASGNSSQTRVVIGNNGIPFFVHLLQSPAADVCDQAIWALGNISGDCPEYRDLCISHHIVPVLINILKSAQKVQLIRNAVWCLSNLCRGKPRPPFAEVAVAIPMLAQCIMSDDRDTVTDALWAISYLSDGANEQIASVLRAVNVRVLVEMLLKNDPQLVTPALRTLGNIVTGTDVQTQACIDAGMLPALRAILSKRDNKKAMLKEACWALSNITAGTREQIQAVLDAGLVPLAVDYCLNAPAPDVAKEALWVLSNMTSGGSPQQLRILVSADAVRAFGGKIEAHTAVAVEGVANLVNSMQADEEVIEVLVGLLEDEGVVDALQDCDHHQAAQVLNTIAPYLD</sequence>
<dbReference type="PROSITE" id="PS50176">
    <property type="entry name" value="ARM_REPEAT"/>
    <property type="match status" value="3"/>
</dbReference>
<dbReference type="SUPFAM" id="SSF48371">
    <property type="entry name" value="ARM repeat"/>
    <property type="match status" value="1"/>
</dbReference>
<feature type="repeat" description="ARM" evidence="4">
    <location>
        <begin position="247"/>
        <end position="275"/>
    </location>
</feature>
<keyword evidence="3" id="KW-0653">Protein transport</keyword>
<feature type="repeat" description="ARM" evidence="4">
    <location>
        <begin position="415"/>
        <end position="459"/>
    </location>
</feature>
<dbReference type="GO" id="GO:0015031">
    <property type="term" value="P:protein transport"/>
    <property type="evidence" value="ECO:0007669"/>
    <property type="project" value="UniProtKB-KW"/>
</dbReference>
<dbReference type="STRING" id="946362.F2UBQ0"/>
<evidence type="ECO:0000313" key="6">
    <source>
        <dbReference type="Proteomes" id="UP000007799"/>
    </source>
</evidence>
<dbReference type="GeneID" id="16074056"/>
<accession>F2UBQ0</accession>
<protein>
    <submittedName>
        <fullName evidence="5">Importin subunit alpha-B</fullName>
    </submittedName>
</protein>
<dbReference type="KEGG" id="sre:PTSG_05612"/>
<dbReference type="eggNOG" id="KOG0166">
    <property type="taxonomic scope" value="Eukaryota"/>
</dbReference>
<evidence type="ECO:0000256" key="1">
    <source>
        <dbReference type="ARBA" id="ARBA00010394"/>
    </source>
</evidence>
<gene>
    <name evidence="5" type="ORF">PTSG_05612</name>
</gene>
<comment type="similarity">
    <text evidence="1">Belongs to the importin alpha family.</text>
</comment>
<dbReference type="OMA" id="CVEFLDY"/>
<feature type="repeat" description="ARM" evidence="4">
    <location>
        <begin position="205"/>
        <end position="243"/>
    </location>
</feature>
<dbReference type="RefSeq" id="XP_004993479.1">
    <property type="nucleotide sequence ID" value="XM_004993422.1"/>
</dbReference>